<feature type="compositionally biased region" description="Low complexity" evidence="1">
    <location>
        <begin position="1"/>
        <end position="17"/>
    </location>
</feature>
<gene>
    <name evidence="2" type="ORF">VNO78_08388</name>
</gene>
<dbReference type="AlphaFoldDB" id="A0AAN9SWD2"/>
<proteinExistence type="predicted"/>
<protein>
    <submittedName>
        <fullName evidence="2">Uncharacterized protein</fullName>
    </submittedName>
</protein>
<feature type="compositionally biased region" description="Polar residues" evidence="1">
    <location>
        <begin position="69"/>
        <end position="80"/>
    </location>
</feature>
<sequence length="148" mass="17266">MVVSSSASTSNKSWHTSTKSSGVQNVMVVESGLHTSKKWVRKRQRKDSSRPTFVLRQQEPSKEWHESPQESWPNNDTMPNRASCRSIHLRPLLQIRLWRLVEKRGQVQLNHLTFQKTPTMALSKPWIPPRTTWMWVPNMKDRNNPGPD</sequence>
<dbReference type="EMBL" id="JAYMYS010000002">
    <property type="protein sequence ID" value="KAK7406757.1"/>
    <property type="molecule type" value="Genomic_DNA"/>
</dbReference>
<evidence type="ECO:0000256" key="1">
    <source>
        <dbReference type="SAM" id="MobiDB-lite"/>
    </source>
</evidence>
<feature type="compositionally biased region" description="Basic residues" evidence="1">
    <location>
        <begin position="35"/>
        <end position="45"/>
    </location>
</feature>
<dbReference type="Proteomes" id="UP001386955">
    <property type="component" value="Unassembled WGS sequence"/>
</dbReference>
<evidence type="ECO:0000313" key="2">
    <source>
        <dbReference type="EMBL" id="KAK7406757.1"/>
    </source>
</evidence>
<feature type="compositionally biased region" description="Basic and acidic residues" evidence="1">
    <location>
        <begin position="59"/>
        <end position="68"/>
    </location>
</feature>
<reference evidence="2 3" key="1">
    <citation type="submission" date="2024-01" db="EMBL/GenBank/DDBJ databases">
        <title>The genomes of 5 underutilized Papilionoideae crops provide insights into root nodulation and disease resistanc.</title>
        <authorList>
            <person name="Jiang F."/>
        </authorList>
    </citation>
    <scope>NUCLEOTIDE SEQUENCE [LARGE SCALE GENOMIC DNA]</scope>
    <source>
        <strain evidence="2">DUOXIRENSHENG_FW03</strain>
        <tissue evidence="2">Leaves</tissue>
    </source>
</reference>
<evidence type="ECO:0000313" key="3">
    <source>
        <dbReference type="Proteomes" id="UP001386955"/>
    </source>
</evidence>
<feature type="region of interest" description="Disordered" evidence="1">
    <location>
        <begin position="1"/>
        <end position="82"/>
    </location>
</feature>
<comment type="caution">
    <text evidence="2">The sequence shown here is derived from an EMBL/GenBank/DDBJ whole genome shotgun (WGS) entry which is preliminary data.</text>
</comment>
<keyword evidence="3" id="KW-1185">Reference proteome</keyword>
<organism evidence="2 3">
    <name type="scientific">Psophocarpus tetragonolobus</name>
    <name type="common">Winged bean</name>
    <name type="synonym">Dolichos tetragonolobus</name>
    <dbReference type="NCBI Taxonomy" id="3891"/>
    <lineage>
        <taxon>Eukaryota</taxon>
        <taxon>Viridiplantae</taxon>
        <taxon>Streptophyta</taxon>
        <taxon>Embryophyta</taxon>
        <taxon>Tracheophyta</taxon>
        <taxon>Spermatophyta</taxon>
        <taxon>Magnoliopsida</taxon>
        <taxon>eudicotyledons</taxon>
        <taxon>Gunneridae</taxon>
        <taxon>Pentapetalae</taxon>
        <taxon>rosids</taxon>
        <taxon>fabids</taxon>
        <taxon>Fabales</taxon>
        <taxon>Fabaceae</taxon>
        <taxon>Papilionoideae</taxon>
        <taxon>50 kb inversion clade</taxon>
        <taxon>NPAAA clade</taxon>
        <taxon>indigoferoid/millettioid clade</taxon>
        <taxon>Phaseoleae</taxon>
        <taxon>Psophocarpus</taxon>
    </lineage>
</organism>
<name>A0AAN9SWD2_PSOTE</name>
<accession>A0AAN9SWD2</accession>